<feature type="non-terminal residue" evidence="13">
    <location>
        <position position="130"/>
    </location>
</feature>
<keyword evidence="8" id="KW-0492">Microsome</keyword>
<dbReference type="GO" id="GO:0005506">
    <property type="term" value="F:iron ion binding"/>
    <property type="evidence" value="ECO:0007669"/>
    <property type="project" value="InterPro"/>
</dbReference>
<accession>E2C6C0</accession>
<dbReference type="GO" id="GO:0020037">
    <property type="term" value="F:heme binding"/>
    <property type="evidence" value="ECO:0007669"/>
    <property type="project" value="InterPro"/>
</dbReference>
<evidence type="ECO:0000256" key="3">
    <source>
        <dbReference type="ARBA" id="ARBA00004406"/>
    </source>
</evidence>
<dbReference type="Proteomes" id="UP000008237">
    <property type="component" value="Unassembled WGS sequence"/>
</dbReference>
<evidence type="ECO:0000256" key="4">
    <source>
        <dbReference type="ARBA" id="ARBA00010617"/>
    </source>
</evidence>
<dbReference type="GO" id="GO:0005789">
    <property type="term" value="C:endoplasmic reticulum membrane"/>
    <property type="evidence" value="ECO:0007669"/>
    <property type="project" value="UniProtKB-SubCell"/>
</dbReference>
<dbReference type="EMBL" id="GL453067">
    <property type="protein sequence ID" value="EFN76510.1"/>
    <property type="molecule type" value="Genomic_DNA"/>
</dbReference>
<keyword evidence="10" id="KW-0408">Iron</keyword>
<dbReference type="Gene3D" id="1.10.630.10">
    <property type="entry name" value="Cytochrome P450"/>
    <property type="match status" value="1"/>
</dbReference>
<organism evidence="14">
    <name type="scientific">Harpegnathos saltator</name>
    <name type="common">Jerdon's jumping ant</name>
    <dbReference type="NCBI Taxonomy" id="610380"/>
    <lineage>
        <taxon>Eukaryota</taxon>
        <taxon>Metazoa</taxon>
        <taxon>Ecdysozoa</taxon>
        <taxon>Arthropoda</taxon>
        <taxon>Hexapoda</taxon>
        <taxon>Insecta</taxon>
        <taxon>Pterygota</taxon>
        <taxon>Neoptera</taxon>
        <taxon>Endopterygota</taxon>
        <taxon>Hymenoptera</taxon>
        <taxon>Apocrita</taxon>
        <taxon>Aculeata</taxon>
        <taxon>Formicoidea</taxon>
        <taxon>Formicidae</taxon>
        <taxon>Ponerinae</taxon>
        <taxon>Ponerini</taxon>
        <taxon>Harpegnathos</taxon>
    </lineage>
</organism>
<dbReference type="InterPro" id="IPR001128">
    <property type="entry name" value="Cyt_P450"/>
</dbReference>
<dbReference type="InterPro" id="IPR050476">
    <property type="entry name" value="Insect_CytP450_Detox"/>
</dbReference>
<keyword evidence="11" id="KW-0503">Monooxygenase</keyword>
<dbReference type="OrthoDB" id="2789670at2759"/>
<comment type="cofactor">
    <cofactor evidence="1">
        <name>heme</name>
        <dbReference type="ChEBI" id="CHEBI:30413"/>
    </cofactor>
</comment>
<keyword evidence="14" id="KW-1185">Reference proteome</keyword>
<dbReference type="PANTHER" id="PTHR24292:SF54">
    <property type="entry name" value="CYP9F3-RELATED"/>
    <property type="match status" value="1"/>
</dbReference>
<dbReference type="PANTHER" id="PTHR24292">
    <property type="entry name" value="CYTOCHROME P450"/>
    <property type="match status" value="1"/>
</dbReference>
<dbReference type="OMA" id="IDEVCAH"/>
<evidence type="ECO:0000256" key="9">
    <source>
        <dbReference type="ARBA" id="ARBA00023002"/>
    </source>
</evidence>
<keyword evidence="9" id="KW-0560">Oxidoreductase</keyword>
<dbReference type="GO" id="GO:0016705">
    <property type="term" value="F:oxidoreductase activity, acting on paired donors, with incorporation or reduction of molecular oxygen"/>
    <property type="evidence" value="ECO:0007669"/>
    <property type="project" value="InterPro"/>
</dbReference>
<dbReference type="GO" id="GO:0004497">
    <property type="term" value="F:monooxygenase activity"/>
    <property type="evidence" value="ECO:0007669"/>
    <property type="project" value="UniProtKB-KW"/>
</dbReference>
<gene>
    <name evidence="13" type="ORF">EAI_00064</name>
</gene>
<evidence type="ECO:0000256" key="8">
    <source>
        <dbReference type="ARBA" id="ARBA00022848"/>
    </source>
</evidence>
<evidence type="ECO:0000256" key="1">
    <source>
        <dbReference type="ARBA" id="ARBA00001971"/>
    </source>
</evidence>
<dbReference type="Pfam" id="PF00067">
    <property type="entry name" value="p450"/>
    <property type="match status" value="1"/>
</dbReference>
<keyword evidence="12" id="KW-0472">Membrane</keyword>
<evidence type="ECO:0000256" key="6">
    <source>
        <dbReference type="ARBA" id="ARBA00022723"/>
    </source>
</evidence>
<protein>
    <submittedName>
        <fullName evidence="13">Cytochrome P450 9e2</fullName>
    </submittedName>
</protein>
<evidence type="ECO:0000256" key="2">
    <source>
        <dbReference type="ARBA" id="ARBA00004174"/>
    </source>
</evidence>
<dbReference type="AlphaFoldDB" id="E2C6C0"/>
<dbReference type="SUPFAM" id="SSF48264">
    <property type="entry name" value="Cytochrome P450"/>
    <property type="match status" value="1"/>
</dbReference>
<reference evidence="13 14" key="1">
    <citation type="journal article" date="2010" name="Science">
        <title>Genomic comparison of the ants Camponotus floridanus and Harpegnathos saltator.</title>
        <authorList>
            <person name="Bonasio R."/>
            <person name="Zhang G."/>
            <person name="Ye C."/>
            <person name="Mutti N.S."/>
            <person name="Fang X."/>
            <person name="Qin N."/>
            <person name="Donahue G."/>
            <person name="Yang P."/>
            <person name="Li Q."/>
            <person name="Li C."/>
            <person name="Zhang P."/>
            <person name="Huang Z."/>
            <person name="Berger S.L."/>
            <person name="Reinberg D."/>
            <person name="Wang J."/>
            <person name="Liebig J."/>
        </authorList>
    </citation>
    <scope>NUCLEOTIDE SEQUENCE [LARGE SCALE GENOMIC DNA]</scope>
    <source>
        <strain evidence="13 14">R22 G/1</strain>
    </source>
</reference>
<keyword evidence="5" id="KW-0349">Heme</keyword>
<evidence type="ECO:0000256" key="12">
    <source>
        <dbReference type="ARBA" id="ARBA00023136"/>
    </source>
</evidence>
<evidence type="ECO:0000256" key="5">
    <source>
        <dbReference type="ARBA" id="ARBA00022617"/>
    </source>
</evidence>
<evidence type="ECO:0000256" key="7">
    <source>
        <dbReference type="ARBA" id="ARBA00022824"/>
    </source>
</evidence>
<feature type="non-terminal residue" evidence="13">
    <location>
        <position position="1"/>
    </location>
</feature>
<name>E2C6C0_HARSA</name>
<comment type="similarity">
    <text evidence="4">Belongs to the cytochrome P450 family.</text>
</comment>
<keyword evidence="6" id="KW-0479">Metal-binding</keyword>
<keyword evidence="7" id="KW-0256">Endoplasmic reticulum</keyword>
<comment type="subcellular location">
    <subcellularLocation>
        <location evidence="3">Endoplasmic reticulum membrane</location>
        <topology evidence="3">Peripheral membrane protein</topology>
    </subcellularLocation>
    <subcellularLocation>
        <location evidence="2">Microsome membrane</location>
        <topology evidence="2">Peripheral membrane protein</topology>
    </subcellularLocation>
</comment>
<proteinExistence type="inferred from homology"/>
<evidence type="ECO:0000313" key="13">
    <source>
        <dbReference type="EMBL" id="EFN76510.1"/>
    </source>
</evidence>
<evidence type="ECO:0000256" key="10">
    <source>
        <dbReference type="ARBA" id="ARBA00023004"/>
    </source>
</evidence>
<sequence>IKFFIFRSMPTLARVLKLKIVNEKNATFFRNLVETTIKIRDDKSIVRPDMLQLMIENRDKQNDKKELTIEDMTSQAFIFFFGGFETTSTLMSFAAHEIAVNEDVRKRLQDEIDQVLEDTNGQVSYEAINN</sequence>
<evidence type="ECO:0000256" key="11">
    <source>
        <dbReference type="ARBA" id="ARBA00023033"/>
    </source>
</evidence>
<dbReference type="InParanoid" id="E2C6C0"/>
<evidence type="ECO:0000313" key="14">
    <source>
        <dbReference type="Proteomes" id="UP000008237"/>
    </source>
</evidence>
<dbReference type="InterPro" id="IPR036396">
    <property type="entry name" value="Cyt_P450_sf"/>
</dbReference>